<name>A0A4D7CUJ3_9ENTE</name>
<organism evidence="1 2">
    <name type="scientific">Vagococcus zengguangii</name>
    <dbReference type="NCBI Taxonomy" id="2571750"/>
    <lineage>
        <taxon>Bacteria</taxon>
        <taxon>Bacillati</taxon>
        <taxon>Bacillota</taxon>
        <taxon>Bacilli</taxon>
        <taxon>Lactobacillales</taxon>
        <taxon>Enterococcaceae</taxon>
        <taxon>Vagococcus</taxon>
    </lineage>
</organism>
<protein>
    <submittedName>
        <fullName evidence="1">Uncharacterized protein</fullName>
    </submittedName>
</protein>
<proteinExistence type="predicted"/>
<reference evidence="1 2" key="1">
    <citation type="submission" date="2019-04" db="EMBL/GenBank/DDBJ databases">
        <title>Vagococcus sp. nov., isolated from faeces of yaks (Bos grunniens).</title>
        <authorList>
            <person name="Ge Y."/>
        </authorList>
    </citation>
    <scope>NUCLEOTIDE SEQUENCE [LARGE SCALE GENOMIC DNA]</scope>
    <source>
        <strain evidence="1 2">MN-17</strain>
    </source>
</reference>
<evidence type="ECO:0000313" key="2">
    <source>
        <dbReference type="Proteomes" id="UP000298615"/>
    </source>
</evidence>
<sequence>MQGDLAENYQLDVERSVLKRMMQVEQNSNSQMFTLKVTSDYPVKSQTIADVQAIVFKETAS</sequence>
<evidence type="ECO:0000313" key="1">
    <source>
        <dbReference type="EMBL" id="QCI87023.1"/>
    </source>
</evidence>
<dbReference type="Proteomes" id="UP000298615">
    <property type="component" value="Chromosome"/>
</dbReference>
<gene>
    <name evidence="1" type="ORF">FA707_08615</name>
</gene>
<dbReference type="AlphaFoldDB" id="A0A4D7CUJ3"/>
<keyword evidence="2" id="KW-1185">Reference proteome</keyword>
<dbReference type="EMBL" id="CP039712">
    <property type="protein sequence ID" value="QCI87023.1"/>
    <property type="molecule type" value="Genomic_DNA"/>
</dbReference>
<accession>A0A4D7CUJ3</accession>
<dbReference type="KEGG" id="vao:FA707_08615"/>
<dbReference type="RefSeq" id="WP_136953845.1">
    <property type="nucleotide sequence ID" value="NZ_CP039712.1"/>
</dbReference>